<comment type="similarity">
    <text evidence="3">Belongs to the importin beta family. Importin beta-1 subfamily.</text>
</comment>
<dbReference type="PANTHER" id="PTHR10527">
    <property type="entry name" value="IMPORTIN BETA"/>
    <property type="match status" value="1"/>
</dbReference>
<dbReference type="Proteomes" id="UP001632038">
    <property type="component" value="Unassembled WGS sequence"/>
</dbReference>
<dbReference type="AlphaFoldDB" id="A0ABD3EN12"/>
<proteinExistence type="inferred from homology"/>
<evidence type="ECO:0000256" key="7">
    <source>
        <dbReference type="ARBA" id="ARBA00022927"/>
    </source>
</evidence>
<comment type="subcellular location">
    <subcellularLocation>
        <location evidence="2">Cytoplasm</location>
    </subcellularLocation>
    <subcellularLocation>
        <location evidence="1">Nucleus</location>
    </subcellularLocation>
</comment>
<dbReference type="InterPro" id="IPR057672">
    <property type="entry name" value="TPR_IPO4/5"/>
</dbReference>
<gene>
    <name evidence="10" type="ORF">CASFOL_000022</name>
</gene>
<dbReference type="Pfam" id="PF03810">
    <property type="entry name" value="IBN_N"/>
    <property type="match status" value="1"/>
</dbReference>
<dbReference type="InterPro" id="IPR040122">
    <property type="entry name" value="Importin_beta"/>
</dbReference>
<evidence type="ECO:0000259" key="9">
    <source>
        <dbReference type="PROSITE" id="PS50166"/>
    </source>
</evidence>
<evidence type="ECO:0000256" key="1">
    <source>
        <dbReference type="ARBA" id="ARBA00004123"/>
    </source>
</evidence>
<evidence type="ECO:0000256" key="4">
    <source>
        <dbReference type="ARBA" id="ARBA00022448"/>
    </source>
</evidence>
<evidence type="ECO:0000256" key="5">
    <source>
        <dbReference type="ARBA" id="ARBA00022490"/>
    </source>
</evidence>
<evidence type="ECO:0000256" key="3">
    <source>
        <dbReference type="ARBA" id="ARBA00010907"/>
    </source>
</evidence>
<dbReference type="Pfam" id="PF25780">
    <property type="entry name" value="TPR_IPO5"/>
    <property type="match status" value="1"/>
</dbReference>
<feature type="domain" description="Importin N-terminal" evidence="9">
    <location>
        <begin position="316"/>
        <end position="385"/>
    </location>
</feature>
<dbReference type="GO" id="GO:0005737">
    <property type="term" value="C:cytoplasm"/>
    <property type="evidence" value="ECO:0007669"/>
    <property type="project" value="UniProtKB-SubCell"/>
</dbReference>
<dbReference type="EMBL" id="JAVIJP010000001">
    <property type="protein sequence ID" value="KAL3655626.1"/>
    <property type="molecule type" value="Genomic_DNA"/>
</dbReference>
<evidence type="ECO:0000313" key="11">
    <source>
        <dbReference type="Proteomes" id="UP001632038"/>
    </source>
</evidence>
<evidence type="ECO:0000256" key="2">
    <source>
        <dbReference type="ARBA" id="ARBA00004496"/>
    </source>
</evidence>
<dbReference type="SUPFAM" id="SSF48371">
    <property type="entry name" value="ARM repeat"/>
    <property type="match status" value="1"/>
</dbReference>
<dbReference type="InterPro" id="IPR058584">
    <property type="entry name" value="IMB1_TNPO1-like_TPR"/>
</dbReference>
<sequence>MLQEMSEMMLQIFCRQRERNVFNSRAISKRRRTTVTGLVSKRKRSTVTGLVSKRRRLTVNGLGSKRKRSTVTEEFTFEEGVTSPIDTYFDTPLIIKNYSLPASNIDFLYYRRDLKFMVDKILENPSGLLTTVEDCMRAFLKLFEEVPISSECKRSLLLGVWLDPCFLHSLSAAIDYDYTIIRPVVYVSTQNSVAERIKCMKDDQCFFETLNDLKSPTSKSTFLRLFLSILFGHWTDRGLLRVLDLLMGKSIFGKRLDLIFEHKARVEKGMEALKLVGVNDVSLEGDDVTFEGKMALEITQFLLSAQSTDAKVRNKAETALGQFRDQNLADFLLSLSDELSNDGKHTEYRIFAGIVLKNSLDARWVPIKNSLKSQIKNSLLNTLGSSVSHTVAQVVSKIASIEVPRKEWPELFGLLLANMTQPDRPASLKHATLETLSYVCEEISNKDLAKDEVQYILTAITQGMDLSKQKAEICLAAVRALYIALGLKQTHFLHDKQKTYILKVICGAAMAGETKTREAAFGCLVSIASAYYNVLQPHMTSIVQLTSDALKGDEEAVALHAVDFWSSICDKEMEIQHYEVPHYHFIEKALSTLVPKLLDNLLKQDEDHYKDQDQEDGIWNLAMASGTCLCLVARTVGDAVVPLVKLFVQDNISKIDWPSRVAATYALGSILEGPSIEKLLPMVNCFLERLLSAMEDHNSHMKSTTAWTLSRIFELVHSPATCFSVVTSGNLQMIIHIMLKSLQDAPHVAEKVGRAIYFLAKGYQKAVRNTLVLMPYLPNIFSSLIECMGSTNSKTRSSASKTLSGVVMCLKLPNMSQIIFELLSCIMSKLEETLTLSSNEREKQGDLQASLCGVLQAIIHKLSSVEQTKPEILKLADQINQLFLHVFACRRATVHEEDMLAIGALAYATGPDFGKYMQEFYKYLEMGLQNLEDYQVCASAVGVVGEICRALDDKILPYSEGIMTLLLNYISSDELHLSVKPLMFACFGDIALAIGEHFEKYVTSTLKIMQSASEACFKHDNDKEMIDYGNQLKRSILEGYSLILQGLKNSKLKIMVSYIPDIRRFLKSVAENPRDKSVTKAAVAVLGDLADALGSDIEVKQLFRNDTFCSVLVEECLQSNDKEMKKTAKWTQRKVMHVFTHGSVHLF</sequence>
<evidence type="ECO:0000256" key="8">
    <source>
        <dbReference type="ARBA" id="ARBA00023242"/>
    </source>
</evidence>
<keyword evidence="6" id="KW-0677">Repeat</keyword>
<organism evidence="10 11">
    <name type="scientific">Castilleja foliolosa</name>
    <dbReference type="NCBI Taxonomy" id="1961234"/>
    <lineage>
        <taxon>Eukaryota</taxon>
        <taxon>Viridiplantae</taxon>
        <taxon>Streptophyta</taxon>
        <taxon>Embryophyta</taxon>
        <taxon>Tracheophyta</taxon>
        <taxon>Spermatophyta</taxon>
        <taxon>Magnoliopsida</taxon>
        <taxon>eudicotyledons</taxon>
        <taxon>Gunneridae</taxon>
        <taxon>Pentapetalae</taxon>
        <taxon>asterids</taxon>
        <taxon>lamiids</taxon>
        <taxon>Lamiales</taxon>
        <taxon>Orobanchaceae</taxon>
        <taxon>Pedicularideae</taxon>
        <taxon>Castillejinae</taxon>
        <taxon>Castilleja</taxon>
    </lineage>
</organism>
<dbReference type="Pfam" id="PF13513">
    <property type="entry name" value="HEAT_EZ"/>
    <property type="match status" value="1"/>
</dbReference>
<dbReference type="InterPro" id="IPR011989">
    <property type="entry name" value="ARM-like"/>
</dbReference>
<dbReference type="Gene3D" id="1.25.10.10">
    <property type="entry name" value="Leucine-rich Repeat Variant"/>
    <property type="match status" value="1"/>
</dbReference>
<comment type="caution">
    <text evidence="10">The sequence shown here is derived from an EMBL/GenBank/DDBJ whole genome shotgun (WGS) entry which is preliminary data.</text>
</comment>
<name>A0ABD3EN12_9LAMI</name>
<keyword evidence="5" id="KW-0963">Cytoplasm</keyword>
<keyword evidence="7" id="KW-0653">Protein transport</keyword>
<dbReference type="PROSITE" id="PS50166">
    <property type="entry name" value="IMPORTIN_B_NT"/>
    <property type="match status" value="1"/>
</dbReference>
<dbReference type="Pfam" id="PF25574">
    <property type="entry name" value="TPR_IMB1"/>
    <property type="match status" value="1"/>
</dbReference>
<protein>
    <recommendedName>
        <fullName evidence="9">Importin N-terminal domain-containing protein</fullName>
    </recommendedName>
</protein>
<dbReference type="InterPro" id="IPR001494">
    <property type="entry name" value="Importin-beta_N"/>
</dbReference>
<keyword evidence="4" id="KW-0813">Transport</keyword>
<keyword evidence="11" id="KW-1185">Reference proteome</keyword>
<reference evidence="11" key="1">
    <citation type="journal article" date="2024" name="IScience">
        <title>Strigolactones Initiate the Formation of Haustorium-like Structures in Castilleja.</title>
        <authorList>
            <person name="Buerger M."/>
            <person name="Peterson D."/>
            <person name="Chory J."/>
        </authorList>
    </citation>
    <scope>NUCLEOTIDE SEQUENCE [LARGE SCALE GENOMIC DNA]</scope>
</reference>
<dbReference type="InterPro" id="IPR016024">
    <property type="entry name" value="ARM-type_fold"/>
</dbReference>
<dbReference type="SMART" id="SM00913">
    <property type="entry name" value="IBN_N"/>
    <property type="match status" value="1"/>
</dbReference>
<accession>A0ABD3EN12</accession>
<dbReference type="GO" id="GO:0015031">
    <property type="term" value="P:protein transport"/>
    <property type="evidence" value="ECO:0007669"/>
    <property type="project" value="UniProtKB-KW"/>
</dbReference>
<evidence type="ECO:0000313" key="10">
    <source>
        <dbReference type="EMBL" id="KAL3655626.1"/>
    </source>
</evidence>
<dbReference type="FunFam" id="1.25.10.10:FF:000027">
    <property type="entry name" value="Importin subunit beta-1"/>
    <property type="match status" value="1"/>
</dbReference>
<keyword evidence="8" id="KW-0539">Nucleus</keyword>
<evidence type="ECO:0000256" key="6">
    <source>
        <dbReference type="ARBA" id="ARBA00022737"/>
    </source>
</evidence>